<keyword evidence="3" id="KW-1185">Reference proteome</keyword>
<sequence length="219" mass="24324">MKPHPKNAQTSPTAKYGSARSRKISQVSTTYTTMVPHLLQRVCGTVRYGTTHPLQWIPSLSENLPDEDTDQPPTRYSMCSRPSLECLAPEHDDRPNLVPHTHCGCGTSCVFSIHETPPTRTESRSKMKHGLAQPPATRYEHPCHAQLKTALNSPAPKHQDHPTSRYPPPIRQCNKYGATPALAGVGNMRCLHCAMPPKYTSLEPVRPPRPHVRAQPPDP</sequence>
<reference evidence="2" key="1">
    <citation type="journal article" date="2020" name="Nat. Commun.">
        <title>Large-scale genome sequencing of mycorrhizal fungi provides insights into the early evolution of symbiotic traits.</title>
        <authorList>
            <person name="Miyauchi S."/>
            <person name="Kiss E."/>
            <person name="Kuo A."/>
            <person name="Drula E."/>
            <person name="Kohler A."/>
            <person name="Sanchez-Garcia M."/>
            <person name="Morin E."/>
            <person name="Andreopoulos B."/>
            <person name="Barry K.W."/>
            <person name="Bonito G."/>
            <person name="Buee M."/>
            <person name="Carver A."/>
            <person name="Chen C."/>
            <person name="Cichocki N."/>
            <person name="Clum A."/>
            <person name="Culley D."/>
            <person name="Crous P.W."/>
            <person name="Fauchery L."/>
            <person name="Girlanda M."/>
            <person name="Hayes R.D."/>
            <person name="Keri Z."/>
            <person name="LaButti K."/>
            <person name="Lipzen A."/>
            <person name="Lombard V."/>
            <person name="Magnuson J."/>
            <person name="Maillard F."/>
            <person name="Murat C."/>
            <person name="Nolan M."/>
            <person name="Ohm R.A."/>
            <person name="Pangilinan J."/>
            <person name="Pereira M.F."/>
            <person name="Perotto S."/>
            <person name="Peter M."/>
            <person name="Pfister S."/>
            <person name="Riley R."/>
            <person name="Sitrit Y."/>
            <person name="Stielow J.B."/>
            <person name="Szollosi G."/>
            <person name="Zifcakova L."/>
            <person name="Stursova M."/>
            <person name="Spatafora J.W."/>
            <person name="Tedersoo L."/>
            <person name="Vaario L.M."/>
            <person name="Yamada A."/>
            <person name="Yan M."/>
            <person name="Wang P."/>
            <person name="Xu J."/>
            <person name="Bruns T."/>
            <person name="Baldrian P."/>
            <person name="Vilgalys R."/>
            <person name="Dunand C."/>
            <person name="Henrissat B."/>
            <person name="Grigoriev I.V."/>
            <person name="Hibbett D."/>
            <person name="Nagy L.G."/>
            <person name="Martin F.M."/>
        </authorList>
    </citation>
    <scope>NUCLEOTIDE SEQUENCE</scope>
    <source>
        <strain evidence="2">UP504</strain>
    </source>
</reference>
<proteinExistence type="predicted"/>
<accession>A0A9P6AR98</accession>
<comment type="caution">
    <text evidence="2">The sequence shown here is derived from an EMBL/GenBank/DDBJ whole genome shotgun (WGS) entry which is preliminary data.</text>
</comment>
<evidence type="ECO:0000313" key="3">
    <source>
        <dbReference type="Proteomes" id="UP000886523"/>
    </source>
</evidence>
<dbReference type="EMBL" id="MU129014">
    <property type="protein sequence ID" value="KAF9510559.1"/>
    <property type="molecule type" value="Genomic_DNA"/>
</dbReference>
<dbReference type="Proteomes" id="UP000886523">
    <property type="component" value="Unassembled WGS sequence"/>
</dbReference>
<organism evidence="2 3">
    <name type="scientific">Hydnum rufescens UP504</name>
    <dbReference type="NCBI Taxonomy" id="1448309"/>
    <lineage>
        <taxon>Eukaryota</taxon>
        <taxon>Fungi</taxon>
        <taxon>Dikarya</taxon>
        <taxon>Basidiomycota</taxon>
        <taxon>Agaricomycotina</taxon>
        <taxon>Agaricomycetes</taxon>
        <taxon>Cantharellales</taxon>
        <taxon>Hydnaceae</taxon>
        <taxon>Hydnum</taxon>
    </lineage>
</organism>
<dbReference type="AlphaFoldDB" id="A0A9P6AR98"/>
<name>A0A9P6AR98_9AGAM</name>
<gene>
    <name evidence="2" type="ORF">BS47DRAFT_1364456</name>
</gene>
<evidence type="ECO:0000256" key="1">
    <source>
        <dbReference type="SAM" id="MobiDB-lite"/>
    </source>
</evidence>
<feature type="region of interest" description="Disordered" evidence="1">
    <location>
        <begin position="1"/>
        <end position="22"/>
    </location>
</feature>
<evidence type="ECO:0000313" key="2">
    <source>
        <dbReference type="EMBL" id="KAF9510559.1"/>
    </source>
</evidence>
<protein>
    <submittedName>
        <fullName evidence="2">Uncharacterized protein</fullName>
    </submittedName>
</protein>